<dbReference type="Gene3D" id="2.60.120.200">
    <property type="match status" value="1"/>
</dbReference>
<proteinExistence type="inferred from homology"/>
<dbReference type="PANTHER" id="PTHR42812">
    <property type="entry name" value="BETA-XYLOSIDASE"/>
    <property type="match status" value="1"/>
</dbReference>
<accession>A0A250JC13</accession>
<evidence type="ECO:0000256" key="4">
    <source>
        <dbReference type="PIRSR" id="PIRSR606710-1"/>
    </source>
</evidence>
<dbReference type="SUPFAM" id="SSF49899">
    <property type="entry name" value="Concanavalin A-like lectins/glucanases"/>
    <property type="match status" value="1"/>
</dbReference>
<dbReference type="PANTHER" id="PTHR42812:SF5">
    <property type="entry name" value="ENDO-ARABINASE"/>
    <property type="match status" value="1"/>
</dbReference>
<evidence type="ECO:0000256" key="5">
    <source>
        <dbReference type="PIRSR" id="PIRSR606710-2"/>
    </source>
</evidence>
<feature type="region of interest" description="Disordered" evidence="7">
    <location>
        <begin position="26"/>
        <end position="56"/>
    </location>
</feature>
<dbReference type="KEGG" id="cfus:CYFUS_006915"/>
<feature type="site" description="Important for catalytic activity, responsible for pKa modulation of the active site Glu and correct orientation of both the proton donor and substrate" evidence="5">
    <location>
        <position position="170"/>
    </location>
</feature>
<dbReference type="RefSeq" id="WP_095989173.1">
    <property type="nucleotide sequence ID" value="NZ_CP022098.1"/>
</dbReference>
<feature type="signal peptide" evidence="8">
    <location>
        <begin position="1"/>
        <end position="22"/>
    </location>
</feature>
<evidence type="ECO:0000256" key="2">
    <source>
        <dbReference type="ARBA" id="ARBA00022801"/>
    </source>
</evidence>
<dbReference type="Proteomes" id="UP000217257">
    <property type="component" value="Chromosome"/>
</dbReference>
<keyword evidence="2 6" id="KW-0378">Hydrolase</keyword>
<dbReference type="Gene3D" id="2.115.10.20">
    <property type="entry name" value="Glycosyl hydrolase domain, family 43"/>
    <property type="match status" value="1"/>
</dbReference>
<dbReference type="PROSITE" id="PS51257">
    <property type="entry name" value="PROKAR_LIPOPROTEIN"/>
    <property type="match status" value="1"/>
</dbReference>
<feature type="domain" description="Beta-xylosidase C-terminal Concanavalin A-like" evidence="9">
    <location>
        <begin position="356"/>
        <end position="510"/>
    </location>
</feature>
<evidence type="ECO:0000256" key="7">
    <source>
        <dbReference type="SAM" id="MobiDB-lite"/>
    </source>
</evidence>
<dbReference type="InterPro" id="IPR023296">
    <property type="entry name" value="Glyco_hydro_beta-prop_sf"/>
</dbReference>
<dbReference type="GO" id="GO:0004553">
    <property type="term" value="F:hydrolase activity, hydrolyzing O-glycosyl compounds"/>
    <property type="evidence" value="ECO:0007669"/>
    <property type="project" value="InterPro"/>
</dbReference>
<keyword evidence="3 6" id="KW-0326">Glycosidase</keyword>
<comment type="similarity">
    <text evidence="1 6">Belongs to the glycosyl hydrolase 43 family.</text>
</comment>
<evidence type="ECO:0000313" key="10">
    <source>
        <dbReference type="EMBL" id="ATB41449.1"/>
    </source>
</evidence>
<dbReference type="InterPro" id="IPR051795">
    <property type="entry name" value="Glycosyl_Hydrlase_43"/>
</dbReference>
<dbReference type="InterPro" id="IPR006710">
    <property type="entry name" value="Glyco_hydro_43"/>
</dbReference>
<dbReference type="AlphaFoldDB" id="A0A250JC13"/>
<feature type="compositionally biased region" description="Pro residues" evidence="7">
    <location>
        <begin position="31"/>
        <end position="51"/>
    </location>
</feature>
<keyword evidence="8" id="KW-0732">Signal</keyword>
<evidence type="ECO:0000259" key="9">
    <source>
        <dbReference type="Pfam" id="PF17851"/>
    </source>
</evidence>
<dbReference type="CDD" id="cd08999">
    <property type="entry name" value="GH43_ABN-like"/>
    <property type="match status" value="1"/>
</dbReference>
<reference evidence="10 11" key="1">
    <citation type="submission" date="2017-06" db="EMBL/GenBank/DDBJ databases">
        <title>Sequencing and comparative analysis of myxobacterial genomes.</title>
        <authorList>
            <person name="Rupp O."/>
            <person name="Goesmann A."/>
            <person name="Sogaard-Andersen L."/>
        </authorList>
    </citation>
    <scope>NUCLEOTIDE SEQUENCE [LARGE SCALE GENOMIC DNA]</scope>
    <source>
        <strain evidence="10 11">DSM 52655</strain>
    </source>
</reference>
<evidence type="ECO:0000313" key="11">
    <source>
        <dbReference type="Proteomes" id="UP000217257"/>
    </source>
</evidence>
<evidence type="ECO:0000256" key="3">
    <source>
        <dbReference type="ARBA" id="ARBA00023295"/>
    </source>
</evidence>
<protein>
    <submittedName>
        <fullName evidence="10">Beta-xylosidase</fullName>
    </submittedName>
</protein>
<feature type="chain" id="PRO_5012309720" evidence="8">
    <location>
        <begin position="23"/>
        <end position="551"/>
    </location>
</feature>
<gene>
    <name evidence="10" type="ORF">CYFUS_006915</name>
</gene>
<evidence type="ECO:0000256" key="6">
    <source>
        <dbReference type="RuleBase" id="RU361187"/>
    </source>
</evidence>
<feature type="active site" description="Proton donor" evidence="4">
    <location>
        <position position="232"/>
    </location>
</feature>
<sequence length="551" mass="59888">MRSRGVSFSAALLSLSVSLTLAVTGCTQDAPKPPPVEPQPPVEPPPPPPPLEVTNPVLSGDFADPSVIKVGEEYWASATSSEWAPQFPLLHSKDLLHWEQVGAVFTQQPSWSEANYWAPELAVDRGRYYVFYTAKKKGGPLCVAVATASQPQGPYTDHGPLVCEELGSIDGALIRDENDELFLVWKLDGNSRGLPTPLWAQRLDVSGNEPKLVGDKTQILLNDTPWEGQLIEAPHLIKRNGWFYLFYAGAGCCGRDCNYAVGVARSRKLLEGWEKNPLNPIMKNNEAFKCPGHGSVVTDAQGRDYLLYHAYRTTDTVYVGRQGLLDVIQWGEDGWPTLNSRRGPGGKVLTQFAPFSDEFTSQSLVLGWQWPNAFPPVPSLANGLLTLGVPTTDRADRPVGAILARSTNTGTYSAEAVVDVTGITPGAQAGLAAVGDWDNWIGVVLNGQKVEVWRRYESQQVVVASLEAPTTADGKLTLRMKTRAGHLFQFSVRSEDGSWVDVGGEQDGGISYRKDGPILLPPWDRGVRVGLTTSGAPGSSARYESLRITPE</sequence>
<dbReference type="Pfam" id="PF17851">
    <property type="entry name" value="GH43_C2"/>
    <property type="match status" value="1"/>
</dbReference>
<dbReference type="SUPFAM" id="SSF75005">
    <property type="entry name" value="Arabinanase/levansucrase/invertase"/>
    <property type="match status" value="1"/>
</dbReference>
<name>A0A250JC13_9BACT</name>
<dbReference type="InterPro" id="IPR013320">
    <property type="entry name" value="ConA-like_dom_sf"/>
</dbReference>
<dbReference type="Pfam" id="PF04616">
    <property type="entry name" value="Glyco_hydro_43"/>
    <property type="match status" value="1"/>
</dbReference>
<dbReference type="EMBL" id="CP022098">
    <property type="protein sequence ID" value="ATB41449.1"/>
    <property type="molecule type" value="Genomic_DNA"/>
</dbReference>
<dbReference type="GO" id="GO:0005975">
    <property type="term" value="P:carbohydrate metabolic process"/>
    <property type="evidence" value="ECO:0007669"/>
    <property type="project" value="InterPro"/>
</dbReference>
<evidence type="ECO:0000256" key="8">
    <source>
        <dbReference type="SAM" id="SignalP"/>
    </source>
</evidence>
<dbReference type="InterPro" id="IPR041542">
    <property type="entry name" value="GH43_C2"/>
</dbReference>
<evidence type="ECO:0000256" key="1">
    <source>
        <dbReference type="ARBA" id="ARBA00009865"/>
    </source>
</evidence>
<organism evidence="10 11">
    <name type="scientific">Cystobacter fuscus</name>
    <dbReference type="NCBI Taxonomy" id="43"/>
    <lineage>
        <taxon>Bacteria</taxon>
        <taxon>Pseudomonadati</taxon>
        <taxon>Myxococcota</taxon>
        <taxon>Myxococcia</taxon>
        <taxon>Myxococcales</taxon>
        <taxon>Cystobacterineae</taxon>
        <taxon>Archangiaceae</taxon>
        <taxon>Cystobacter</taxon>
    </lineage>
</organism>
<feature type="active site" description="Proton acceptor" evidence="4">
    <location>
        <position position="64"/>
    </location>
</feature>